<reference evidence="1" key="2">
    <citation type="submission" date="2020-09" db="EMBL/GenBank/DDBJ databases">
        <authorList>
            <person name="Sun Q."/>
            <person name="Ohkuma M."/>
        </authorList>
    </citation>
    <scope>NUCLEOTIDE SEQUENCE</scope>
    <source>
        <strain evidence="1">JCM 4125</strain>
    </source>
</reference>
<accession>A0A918LZY2</accession>
<protein>
    <submittedName>
        <fullName evidence="1">Uncharacterized protein</fullName>
    </submittedName>
</protein>
<dbReference type="EMBL" id="BMSA01000026">
    <property type="protein sequence ID" value="GGT81050.1"/>
    <property type="molecule type" value="Genomic_DNA"/>
</dbReference>
<dbReference type="Proteomes" id="UP000646776">
    <property type="component" value="Unassembled WGS sequence"/>
</dbReference>
<organism evidence="1 2">
    <name type="scientific">Streptomyces phaeofaciens</name>
    <dbReference type="NCBI Taxonomy" id="68254"/>
    <lineage>
        <taxon>Bacteria</taxon>
        <taxon>Bacillati</taxon>
        <taxon>Actinomycetota</taxon>
        <taxon>Actinomycetes</taxon>
        <taxon>Kitasatosporales</taxon>
        <taxon>Streptomycetaceae</taxon>
        <taxon>Streptomyces</taxon>
    </lineage>
</organism>
<evidence type="ECO:0000313" key="1">
    <source>
        <dbReference type="EMBL" id="GGT81050.1"/>
    </source>
</evidence>
<dbReference type="AlphaFoldDB" id="A0A918LZY2"/>
<proteinExistence type="predicted"/>
<reference evidence="1" key="1">
    <citation type="journal article" date="2014" name="Int. J. Syst. Evol. Microbiol.">
        <title>Complete genome sequence of Corynebacterium casei LMG S-19264T (=DSM 44701T), isolated from a smear-ripened cheese.</title>
        <authorList>
            <consortium name="US DOE Joint Genome Institute (JGI-PGF)"/>
            <person name="Walter F."/>
            <person name="Albersmeier A."/>
            <person name="Kalinowski J."/>
            <person name="Ruckert C."/>
        </authorList>
    </citation>
    <scope>NUCLEOTIDE SEQUENCE</scope>
    <source>
        <strain evidence="1">JCM 4125</strain>
    </source>
</reference>
<comment type="caution">
    <text evidence="1">The sequence shown here is derived from an EMBL/GenBank/DDBJ whole genome shotgun (WGS) entry which is preliminary data.</text>
</comment>
<name>A0A918LZY2_9ACTN</name>
<sequence length="53" mass="5716">MRRSGEVGEIVNPEAQDGLERAFPFYGVCDVSQSMWKEGVYQPPPTAEGTAAG</sequence>
<keyword evidence="2" id="KW-1185">Reference proteome</keyword>
<gene>
    <name evidence="1" type="ORF">GCM10010226_69660</name>
</gene>
<evidence type="ECO:0000313" key="2">
    <source>
        <dbReference type="Proteomes" id="UP000646776"/>
    </source>
</evidence>